<dbReference type="InterPro" id="IPR025252">
    <property type="entry name" value="DUF4200"/>
</dbReference>
<keyword evidence="1 2" id="KW-0175">Coiled coil</keyword>
<protein>
    <recommendedName>
        <fullName evidence="3">DUF4200 domain-containing protein</fullName>
    </recommendedName>
</protein>
<organism evidence="4 5">
    <name type="scientific">Odynerus spinipes</name>
    <dbReference type="NCBI Taxonomy" id="1348599"/>
    <lineage>
        <taxon>Eukaryota</taxon>
        <taxon>Metazoa</taxon>
        <taxon>Ecdysozoa</taxon>
        <taxon>Arthropoda</taxon>
        <taxon>Hexapoda</taxon>
        <taxon>Insecta</taxon>
        <taxon>Pterygota</taxon>
        <taxon>Neoptera</taxon>
        <taxon>Endopterygota</taxon>
        <taxon>Hymenoptera</taxon>
        <taxon>Apocrita</taxon>
        <taxon>Aculeata</taxon>
        <taxon>Vespoidea</taxon>
        <taxon>Vespidae</taxon>
        <taxon>Eumeninae</taxon>
        <taxon>Odynerus</taxon>
    </lineage>
</organism>
<dbReference type="PANTHER" id="PTHR21683:SF2">
    <property type="entry name" value="COILED-COIL DOMAIN-CONTAINING PROTEIN 42 LIKE-2-LIKE"/>
    <property type="match status" value="1"/>
</dbReference>
<reference evidence="4" key="1">
    <citation type="submission" date="2021-08" db="EMBL/GenBank/DDBJ databases">
        <authorList>
            <person name="Misof B."/>
            <person name="Oliver O."/>
            <person name="Podsiadlowski L."/>
            <person name="Donath A."/>
            <person name="Peters R."/>
            <person name="Mayer C."/>
            <person name="Rust J."/>
            <person name="Gunkel S."/>
            <person name="Lesny P."/>
            <person name="Martin S."/>
            <person name="Oeyen J.P."/>
            <person name="Petersen M."/>
            <person name="Panagiotis P."/>
            <person name="Wilbrandt J."/>
            <person name="Tanja T."/>
        </authorList>
    </citation>
    <scope>NUCLEOTIDE SEQUENCE</scope>
    <source>
        <strain evidence="4">GBR_01_08_01A</strain>
        <tissue evidence="4">Thorax + abdomen</tissue>
    </source>
</reference>
<evidence type="ECO:0000256" key="2">
    <source>
        <dbReference type="SAM" id="Coils"/>
    </source>
</evidence>
<dbReference type="InterPro" id="IPR051147">
    <property type="entry name" value="CFAP_domain-containing"/>
</dbReference>
<keyword evidence="5" id="KW-1185">Reference proteome</keyword>
<evidence type="ECO:0000313" key="5">
    <source>
        <dbReference type="Proteomes" id="UP001258017"/>
    </source>
</evidence>
<gene>
    <name evidence="4" type="ORF">KPH14_002384</name>
</gene>
<proteinExistence type="predicted"/>
<feature type="domain" description="DUF4200" evidence="3">
    <location>
        <begin position="55"/>
        <end position="172"/>
    </location>
</feature>
<evidence type="ECO:0000313" key="4">
    <source>
        <dbReference type="EMBL" id="KAK2581932.1"/>
    </source>
</evidence>
<dbReference type="EMBL" id="JAIFRP010000038">
    <property type="protein sequence ID" value="KAK2581932.1"/>
    <property type="molecule type" value="Genomic_DNA"/>
</dbReference>
<sequence length="327" mass="38939">MTPHRKGTSNFVGRAVIPKNSLQGVKELYLSKLEERNIKKYPAWDVPRVCPGFELIRTRHESDAAEEKLRQKWVEQEEKRKEMDAQWKELKEQELVLRDSFIKYDQFIKENQEKRTRARNKIEEELERQKKYQEDIDELTHKLDYMSGVCEKMRNHVEIYKKYQSYLERVVNETGRFQSIADIFQRYEALVEARASLSEDQDKNIQMLEDTEMEIHRMTEAKSQTLIKLNNKLAMLQGRYEKAKAKTLKWETLVSKIKEAAIEKYLEITRVKTCSKNLYHQICKRKEIPPTVADDNIEQQLLDIKRTILELRRIISVAKKEAGKKTK</sequence>
<dbReference type="PANTHER" id="PTHR21683">
    <property type="entry name" value="COILED-COIL DOMAIN-CONTAINING PROTEIN 42 LIKE-2-LIKE-RELATED"/>
    <property type="match status" value="1"/>
</dbReference>
<dbReference type="AlphaFoldDB" id="A0AAD9RLF2"/>
<evidence type="ECO:0000256" key="1">
    <source>
        <dbReference type="ARBA" id="ARBA00023054"/>
    </source>
</evidence>
<dbReference type="GO" id="GO:0005856">
    <property type="term" value="C:cytoskeleton"/>
    <property type="evidence" value="ECO:0007669"/>
    <property type="project" value="UniProtKB-ARBA"/>
</dbReference>
<dbReference type="Proteomes" id="UP001258017">
    <property type="component" value="Unassembled WGS sequence"/>
</dbReference>
<reference evidence="4" key="2">
    <citation type="journal article" date="2023" name="Commun. Biol.">
        <title>Intrasexual cuticular hydrocarbon dimorphism in a wasp sheds light on hydrocarbon biosynthesis genes in Hymenoptera.</title>
        <authorList>
            <person name="Moris V.C."/>
            <person name="Podsiadlowski L."/>
            <person name="Martin S."/>
            <person name="Oeyen J.P."/>
            <person name="Donath A."/>
            <person name="Petersen M."/>
            <person name="Wilbrandt J."/>
            <person name="Misof B."/>
            <person name="Liedtke D."/>
            <person name="Thamm M."/>
            <person name="Scheiner R."/>
            <person name="Schmitt T."/>
            <person name="Niehuis O."/>
        </authorList>
    </citation>
    <scope>NUCLEOTIDE SEQUENCE</scope>
    <source>
        <strain evidence="4">GBR_01_08_01A</strain>
    </source>
</reference>
<name>A0AAD9RLF2_9HYME</name>
<evidence type="ECO:0000259" key="3">
    <source>
        <dbReference type="Pfam" id="PF13863"/>
    </source>
</evidence>
<dbReference type="Pfam" id="PF13863">
    <property type="entry name" value="DUF4200"/>
    <property type="match status" value="1"/>
</dbReference>
<feature type="coiled-coil region" evidence="2">
    <location>
        <begin position="108"/>
        <end position="142"/>
    </location>
</feature>
<comment type="caution">
    <text evidence="4">The sequence shown here is derived from an EMBL/GenBank/DDBJ whole genome shotgun (WGS) entry which is preliminary data.</text>
</comment>
<accession>A0AAD9RLF2</accession>